<keyword evidence="2" id="KW-1185">Reference proteome</keyword>
<gene>
    <name evidence="1" type="ORF">MHEC_16990</name>
</gene>
<sequence>MRRIGSTSGLRELLIAGHEPSWQRWRIPGRACDFELDLKAGRPVVVSSAQLLAALMRAGLPHREFALGGQHHGGAFVLDEHDRLVE</sequence>
<dbReference type="AlphaFoldDB" id="A0A2G8BGU5"/>
<accession>A0A2G8BGU5</accession>
<dbReference type="Proteomes" id="UP000595446">
    <property type="component" value="Chromosome"/>
</dbReference>
<dbReference type="RefSeq" id="WP_099868850.1">
    <property type="nucleotide sequence ID" value="NZ_AP024237.1"/>
</dbReference>
<name>A0A2G8BGU5_9MYCO</name>
<protein>
    <submittedName>
        <fullName evidence="1">Uncharacterized protein</fullName>
    </submittedName>
</protein>
<evidence type="ECO:0000313" key="2">
    <source>
        <dbReference type="Proteomes" id="UP000595446"/>
    </source>
</evidence>
<evidence type="ECO:0000313" key="1">
    <source>
        <dbReference type="EMBL" id="BCO35266.1"/>
    </source>
</evidence>
<organism evidence="1 2">
    <name type="scientific">Mycobacterium heckeshornense</name>
    <dbReference type="NCBI Taxonomy" id="110505"/>
    <lineage>
        <taxon>Bacteria</taxon>
        <taxon>Bacillati</taxon>
        <taxon>Actinomycetota</taxon>
        <taxon>Actinomycetes</taxon>
        <taxon>Mycobacteriales</taxon>
        <taxon>Mycobacteriaceae</taxon>
        <taxon>Mycobacterium</taxon>
    </lineage>
</organism>
<proteinExistence type="predicted"/>
<reference evidence="1 2" key="1">
    <citation type="submission" date="2020-12" db="EMBL/GenBank/DDBJ databases">
        <title>Complete genome sequence of Mycobacterium heckeshornense JCM 15655T, closely related to a pathogenic non-tuberculous mycobacterial species Mycobacterium xenopi.</title>
        <authorList>
            <person name="Yoshida M."/>
            <person name="Fukano H."/>
            <person name="Asakura T."/>
            <person name="Suzuki M."/>
            <person name="Hoshino Y."/>
        </authorList>
    </citation>
    <scope>NUCLEOTIDE SEQUENCE [LARGE SCALE GENOMIC DNA]</scope>
    <source>
        <strain evidence="1 2">JCM 15655</strain>
    </source>
</reference>
<dbReference type="EMBL" id="AP024237">
    <property type="protein sequence ID" value="BCO35266.1"/>
    <property type="molecule type" value="Genomic_DNA"/>
</dbReference>